<organism evidence="1">
    <name type="scientific">Tetraselmis sp. GSL018</name>
    <dbReference type="NCBI Taxonomy" id="582737"/>
    <lineage>
        <taxon>Eukaryota</taxon>
        <taxon>Viridiplantae</taxon>
        <taxon>Chlorophyta</taxon>
        <taxon>core chlorophytes</taxon>
        <taxon>Chlorodendrophyceae</taxon>
        <taxon>Chlorodendrales</taxon>
        <taxon>Chlorodendraceae</taxon>
        <taxon>Tetraselmis</taxon>
    </lineage>
</organism>
<dbReference type="EMBL" id="GBEZ01027698">
    <property type="protein sequence ID" value="JAC59643.1"/>
    <property type="molecule type" value="Transcribed_RNA"/>
</dbReference>
<dbReference type="AlphaFoldDB" id="A0A061QJ64"/>
<name>A0A061QJ64_9CHLO</name>
<gene>
    <name evidence="1" type="ORF">TSPGSL018_30929</name>
</gene>
<evidence type="ECO:0000313" key="1">
    <source>
        <dbReference type="EMBL" id="JAC59643.1"/>
    </source>
</evidence>
<feature type="non-terminal residue" evidence="1">
    <location>
        <position position="1"/>
    </location>
</feature>
<accession>A0A061QJ64</accession>
<reference evidence="1" key="1">
    <citation type="submission" date="2014-05" db="EMBL/GenBank/DDBJ databases">
        <title>The transcriptome of the halophilic microalga Tetraselmis sp. GSL018 isolated from the Great Salt Lake, Utah.</title>
        <authorList>
            <person name="Jinkerson R.E."/>
            <person name="D'Adamo S."/>
            <person name="Posewitz M.C."/>
        </authorList>
    </citation>
    <scope>NUCLEOTIDE SEQUENCE</scope>
    <source>
        <strain evidence="1">GSL018</strain>
    </source>
</reference>
<proteinExistence type="predicted"/>
<protein>
    <submittedName>
        <fullName evidence="1">Uncharacterized protein</fullName>
    </submittedName>
</protein>
<sequence length="78" mass="7891">RGLSHGAAGGALGARAAFFTPPTAFAPAQAPPFSVAAVRSVPRVLRSAEGGLGLCKSASLTAKRVLGRDEAVSRVQEF</sequence>